<accession>Q2W4D1</accession>
<comment type="subcellular location">
    <subcellularLocation>
        <location evidence="8">Cell outer membrane</location>
    </subcellularLocation>
    <subcellularLocation>
        <location evidence="1">Membrane</location>
    </subcellularLocation>
</comment>
<comment type="subunit">
    <text evidence="8">Part of the Bam complex.</text>
</comment>
<dbReference type="InterPro" id="IPR010827">
    <property type="entry name" value="BamA/TamA_POTRA"/>
</dbReference>
<organism evidence="11 12">
    <name type="scientific">Paramagnetospirillum magneticum (strain ATCC 700264 / AMB-1)</name>
    <name type="common">Magnetospirillum magneticum</name>
    <dbReference type="NCBI Taxonomy" id="342108"/>
    <lineage>
        <taxon>Bacteria</taxon>
        <taxon>Pseudomonadati</taxon>
        <taxon>Pseudomonadota</taxon>
        <taxon>Alphaproteobacteria</taxon>
        <taxon>Rhodospirillales</taxon>
        <taxon>Magnetospirillaceae</taxon>
        <taxon>Paramagnetospirillum</taxon>
    </lineage>
</organism>
<dbReference type="InterPro" id="IPR000184">
    <property type="entry name" value="Bac_surfAg_D15"/>
</dbReference>
<sequence>MSRFQGNGFTNLRGAWMRFVLWTAVLLGILVGVMPASAQEGGRIRSISILGTQRIEVETVKSYMTVAEGDLYDTDRVNRSLKALFNTGLFQDVAIRREGDQLLVRVVENPIINRIAYEGNNRIKEEQLNTEVQLRPRTVYTRSKVQADVKRILELYRRSGRFAATVEPKIIQLEQNRVDLVYEISEGQPTYVRRIAFVGNKRYDQDKLREVLQTKEERWYRFLTTDDTYDPDRVTYDRELLRRYYLKQGFADFRVSSAIAELTPSREGFFITYTIDEGERYKFGSSVINAELRDLKPEDLQPLLISETGGWYNADQVEDIVQRLTDAVGTKGYAFVDVKPQVQRNRETHTIDITYEIKEGPRVFVERIDISGNVRTLDQVIRREFRLVEGDAFNSAKLRRSRQRLKDLNFFEKAEVTNIPSDTAPDRTIIKVDVQEKSTGELMFGVGWASSAGPIIEASLRERNLLGRGQDLRLGAGLGTKRSSLDLSFTEPYFMDREVAAGFDAFVIDRKLQKESSYDASSIGGDLRAGYRLSESLRQDVIYTLKQDTVKGISSTSPYVLEQIGSKVSSVIGQSLMYDRRDSRLDPTEGYFIKLGTDGAGLGGDIRYLRGTLTGGQYFTLTDKVILGVSSSVGYIYGLDQRVRITDRFFVGGDNLRGFANGGVSPRDKNTGDALGGIWQAVGSAQVKFPLGLPEEFGVSGQAFTDIGAVGETDTADTAAVQQSSSVRVSPGVGISWKSPMGPVSVDLGYPLVKEKFDKKEFFRFNFGTKF</sequence>
<dbReference type="InterPro" id="IPR023707">
    <property type="entry name" value="OM_assembly_BamA"/>
</dbReference>
<gene>
    <name evidence="8" type="primary">bamA</name>
    <name evidence="11" type="ordered locus">amb2490</name>
</gene>
<feature type="domain" description="POTRA" evidence="10">
    <location>
        <begin position="110"/>
        <end position="187"/>
    </location>
</feature>
<keyword evidence="12" id="KW-1185">Reference proteome</keyword>
<dbReference type="PROSITE" id="PS51779">
    <property type="entry name" value="POTRA"/>
    <property type="match status" value="3"/>
</dbReference>
<protein>
    <recommendedName>
        <fullName evidence="8 9">Outer membrane protein assembly factor BamA</fullName>
    </recommendedName>
</protein>
<dbReference type="NCBIfam" id="TIGR03303">
    <property type="entry name" value="OM_YaeT"/>
    <property type="match status" value="1"/>
</dbReference>
<name>Q2W4D1_PARM1</name>
<dbReference type="KEGG" id="mag:amb2490"/>
<dbReference type="HOGENOM" id="CLU_007664_1_2_5"/>
<keyword evidence="3 8" id="KW-0812">Transmembrane</keyword>
<evidence type="ECO:0000259" key="10">
    <source>
        <dbReference type="PROSITE" id="PS51779"/>
    </source>
</evidence>
<keyword evidence="6 8" id="KW-0472">Membrane</keyword>
<dbReference type="Pfam" id="PF07244">
    <property type="entry name" value="POTRA"/>
    <property type="match status" value="5"/>
</dbReference>
<dbReference type="GO" id="GO:0043165">
    <property type="term" value="P:Gram-negative-bacterium-type cell outer membrane assembly"/>
    <property type="evidence" value="ECO:0007669"/>
    <property type="project" value="UniProtKB-UniRule"/>
</dbReference>
<proteinExistence type="inferred from homology"/>
<dbReference type="InterPro" id="IPR034746">
    <property type="entry name" value="POTRA"/>
</dbReference>
<dbReference type="AlphaFoldDB" id="Q2W4D1"/>
<feature type="domain" description="POTRA" evidence="10">
    <location>
        <begin position="363"/>
        <end position="437"/>
    </location>
</feature>
<dbReference type="GO" id="GO:0009279">
    <property type="term" value="C:cell outer membrane"/>
    <property type="evidence" value="ECO:0007669"/>
    <property type="project" value="UniProtKB-SubCell"/>
</dbReference>
<keyword evidence="4 8" id="KW-0732">Signal</keyword>
<dbReference type="Gene3D" id="2.40.160.50">
    <property type="entry name" value="membrane protein fhac: a member of the omp85/tpsb transporter family"/>
    <property type="match status" value="1"/>
</dbReference>
<dbReference type="HAMAP" id="MF_01430">
    <property type="entry name" value="OM_assembly_BamA"/>
    <property type="match status" value="1"/>
</dbReference>
<evidence type="ECO:0000313" key="12">
    <source>
        <dbReference type="Proteomes" id="UP000007058"/>
    </source>
</evidence>
<dbReference type="PIRSF" id="PIRSF006076">
    <property type="entry name" value="OM_assembly_OMP85"/>
    <property type="match status" value="1"/>
</dbReference>
<evidence type="ECO:0000256" key="5">
    <source>
        <dbReference type="ARBA" id="ARBA00022737"/>
    </source>
</evidence>
<keyword evidence="5 8" id="KW-0677">Repeat</keyword>
<dbReference type="InterPro" id="IPR039910">
    <property type="entry name" value="D15-like"/>
</dbReference>
<evidence type="ECO:0000256" key="7">
    <source>
        <dbReference type="ARBA" id="ARBA00023237"/>
    </source>
</evidence>
<reference evidence="11 12" key="1">
    <citation type="journal article" date="2005" name="DNA Res.">
        <title>Complete genome sequence of the facultative anaerobic magnetotactic bacterium Magnetospirillum sp. strain AMB-1.</title>
        <authorList>
            <person name="Matsunaga T."/>
            <person name="Okamura Y."/>
            <person name="Fukuda Y."/>
            <person name="Wahyudi A.T."/>
            <person name="Murase Y."/>
            <person name="Takeyama H."/>
        </authorList>
    </citation>
    <scope>NUCLEOTIDE SEQUENCE [LARGE SCALE GENOMIC DNA]</scope>
    <source>
        <strain evidence="12">ATCC 700264 / AMB-1</strain>
    </source>
</reference>
<evidence type="ECO:0000256" key="9">
    <source>
        <dbReference type="NCBIfam" id="TIGR03303"/>
    </source>
</evidence>
<evidence type="ECO:0000256" key="8">
    <source>
        <dbReference type="HAMAP-Rule" id="MF_01430"/>
    </source>
</evidence>
<comment type="function">
    <text evidence="8">Part of the outer membrane protein assembly complex, which is involved in assembly and insertion of beta-barrel proteins into the outer membrane.</text>
</comment>
<dbReference type="PANTHER" id="PTHR12815:SF23">
    <property type="entry name" value="OUTER MEMBRANE PROTEIN ASSEMBLY FACTOR BAMA"/>
    <property type="match status" value="1"/>
</dbReference>
<evidence type="ECO:0000256" key="2">
    <source>
        <dbReference type="ARBA" id="ARBA00022452"/>
    </source>
</evidence>
<comment type="similarity">
    <text evidence="8">Belongs to the BamA family.</text>
</comment>
<dbReference type="Proteomes" id="UP000007058">
    <property type="component" value="Chromosome"/>
</dbReference>
<evidence type="ECO:0000256" key="1">
    <source>
        <dbReference type="ARBA" id="ARBA00004370"/>
    </source>
</evidence>
<dbReference type="GO" id="GO:0051205">
    <property type="term" value="P:protein insertion into membrane"/>
    <property type="evidence" value="ECO:0007669"/>
    <property type="project" value="UniProtKB-UniRule"/>
</dbReference>
<keyword evidence="7 8" id="KW-0998">Cell outer membrane</keyword>
<evidence type="ECO:0000313" key="11">
    <source>
        <dbReference type="EMBL" id="BAE51294.1"/>
    </source>
</evidence>
<evidence type="ECO:0000256" key="3">
    <source>
        <dbReference type="ARBA" id="ARBA00022692"/>
    </source>
</evidence>
<dbReference type="Gene3D" id="3.10.20.310">
    <property type="entry name" value="membrane protein fhac"/>
    <property type="match status" value="5"/>
</dbReference>
<dbReference type="EMBL" id="AP007255">
    <property type="protein sequence ID" value="BAE51294.1"/>
    <property type="molecule type" value="Genomic_DNA"/>
</dbReference>
<evidence type="ECO:0000256" key="4">
    <source>
        <dbReference type="ARBA" id="ARBA00022729"/>
    </source>
</evidence>
<dbReference type="PANTHER" id="PTHR12815">
    <property type="entry name" value="SORTING AND ASSEMBLY MACHINERY SAMM50 PROTEIN FAMILY MEMBER"/>
    <property type="match status" value="1"/>
</dbReference>
<keyword evidence="2 8" id="KW-1134">Transmembrane beta strand</keyword>
<evidence type="ECO:0000256" key="6">
    <source>
        <dbReference type="ARBA" id="ARBA00023136"/>
    </source>
</evidence>
<dbReference type="STRING" id="342108.amb2490"/>
<feature type="domain" description="POTRA" evidence="10">
    <location>
        <begin position="42"/>
        <end position="109"/>
    </location>
</feature>
<dbReference type="Pfam" id="PF01103">
    <property type="entry name" value="Omp85"/>
    <property type="match status" value="1"/>
</dbReference>